<evidence type="ECO:0000313" key="3">
    <source>
        <dbReference type="Proteomes" id="UP001562425"/>
    </source>
</evidence>
<proteinExistence type="predicted"/>
<dbReference type="EMBL" id="JBEHCU010010593">
    <property type="protein sequence ID" value="KAL1377998.1"/>
    <property type="molecule type" value="Genomic_DNA"/>
</dbReference>
<gene>
    <name evidence="2" type="ORF">pipiens_004077</name>
</gene>
<feature type="compositionally biased region" description="Basic residues" evidence="1">
    <location>
        <begin position="51"/>
        <end position="65"/>
    </location>
</feature>
<dbReference type="AlphaFoldDB" id="A0ABD1CNS2"/>
<accession>A0ABD1CNS2</accession>
<protein>
    <submittedName>
        <fullName evidence="2">Uncharacterized protein</fullName>
    </submittedName>
</protein>
<evidence type="ECO:0000313" key="2">
    <source>
        <dbReference type="EMBL" id="KAL1377998.1"/>
    </source>
</evidence>
<feature type="region of interest" description="Disordered" evidence="1">
    <location>
        <begin position="34"/>
        <end position="108"/>
    </location>
</feature>
<comment type="caution">
    <text evidence="2">The sequence shown here is derived from an EMBL/GenBank/DDBJ whole genome shotgun (WGS) entry which is preliminary data.</text>
</comment>
<organism evidence="2 3">
    <name type="scientific">Culex pipiens pipiens</name>
    <name type="common">Northern house mosquito</name>
    <dbReference type="NCBI Taxonomy" id="38569"/>
    <lineage>
        <taxon>Eukaryota</taxon>
        <taxon>Metazoa</taxon>
        <taxon>Ecdysozoa</taxon>
        <taxon>Arthropoda</taxon>
        <taxon>Hexapoda</taxon>
        <taxon>Insecta</taxon>
        <taxon>Pterygota</taxon>
        <taxon>Neoptera</taxon>
        <taxon>Endopterygota</taxon>
        <taxon>Diptera</taxon>
        <taxon>Nematocera</taxon>
        <taxon>Culicoidea</taxon>
        <taxon>Culicidae</taxon>
        <taxon>Culicinae</taxon>
        <taxon>Culicini</taxon>
        <taxon>Culex</taxon>
        <taxon>Culex</taxon>
    </lineage>
</organism>
<evidence type="ECO:0000256" key="1">
    <source>
        <dbReference type="SAM" id="MobiDB-lite"/>
    </source>
</evidence>
<keyword evidence="3" id="KW-1185">Reference proteome</keyword>
<sequence>MATPDKNVTPLPGFQQAFGSTEIGKFSEAFFNSSPTASDMLGHQHPDGAGHHNHHHQHHHHHPHHQLMMDSLAAATGGESDVDTLSPQPWEPTGPGDPFHEPGGSSTYNLQIGTSFHPSYYDSSSAAYTATDHAADSPLGNYFSEMTCADQYVT</sequence>
<dbReference type="Proteomes" id="UP001562425">
    <property type="component" value="Unassembled WGS sequence"/>
</dbReference>
<name>A0ABD1CNS2_CULPP</name>
<reference evidence="2 3" key="1">
    <citation type="submission" date="2024-05" db="EMBL/GenBank/DDBJ databases">
        <title>Culex pipiens pipiens assembly and annotation.</title>
        <authorList>
            <person name="Alout H."/>
            <person name="Durand T."/>
        </authorList>
    </citation>
    <scope>NUCLEOTIDE SEQUENCE [LARGE SCALE GENOMIC DNA]</scope>
    <source>
        <strain evidence="2">HA-2024</strain>
        <tissue evidence="2">Whole body</tissue>
    </source>
</reference>